<dbReference type="Pfam" id="PF00646">
    <property type="entry name" value="F-box"/>
    <property type="match status" value="1"/>
</dbReference>
<comment type="caution">
    <text evidence="2">The sequence shown here is derived from an EMBL/GenBank/DDBJ whole genome shotgun (WGS) entry which is preliminary data.</text>
</comment>
<dbReference type="AlphaFoldDB" id="A0A068SC69"/>
<dbReference type="SUPFAM" id="SSF52047">
    <property type="entry name" value="RNI-like"/>
    <property type="match status" value="1"/>
</dbReference>
<evidence type="ECO:0000259" key="1">
    <source>
        <dbReference type="PROSITE" id="PS50181"/>
    </source>
</evidence>
<protein>
    <recommendedName>
        <fullName evidence="1">F-box domain-containing protein</fullName>
    </recommendedName>
</protein>
<dbReference type="Gene3D" id="1.20.1280.50">
    <property type="match status" value="1"/>
</dbReference>
<dbReference type="Proteomes" id="UP000027586">
    <property type="component" value="Unassembled WGS sequence"/>
</dbReference>
<keyword evidence="3" id="KW-1185">Reference proteome</keyword>
<proteinExistence type="predicted"/>
<dbReference type="InterPro" id="IPR032675">
    <property type="entry name" value="LRR_dom_sf"/>
</dbReference>
<evidence type="ECO:0000313" key="2">
    <source>
        <dbReference type="EMBL" id="CDH58856.1"/>
    </source>
</evidence>
<name>A0A068SC69_9FUNG</name>
<dbReference type="OrthoDB" id="2236735at2759"/>
<dbReference type="InterPro" id="IPR036047">
    <property type="entry name" value="F-box-like_dom_sf"/>
</dbReference>
<evidence type="ECO:0000313" key="3">
    <source>
        <dbReference type="Proteomes" id="UP000027586"/>
    </source>
</evidence>
<sequence>MLERFPSEIVRKIANHFNRRDFIECVQVNRSWRQHLPPYSSHLWKHVDIKTDDHLLFLTQTSCFGQYIDSCNIIKGDNDALLYPTLKRLQGCHLQSLVIDWFKIEDNKRLADLLENMRCESLKLNGVSGACLDFFGIIMAANGDGCLRHFACHYDAMYPILALAENENMCPYPPPAPPLPNTYQFGLVSLALTTQNIRADWMDILQRCSSTLQHIHIDVADPISCHDIMNTCPQLQSMFIGEFGVPKMVKWPPPSSSDKQGLRYFGHWGTCHDTNAMKFVLDHQHTLEYLYLSTWVPVKVPPWSDLDSFQSTSLKTLVCAQVHECTPHTIASLIRQSPNLETVALYPVDHSITDKIWHPLMNLDALQHLSIHLQIWQYGDDRDQHWRALIRRLSTMTTLRKLELTALDGANNDHFSQLFQMFHDMPLEKLRLLSIRELDDKALEALIPHASLMEQVDIVDCPIVTIHGIKTLVNGLPKLRNATFSIAQAQRMPAGVDEFISYAKSKGVKVVVNRLH</sequence>
<dbReference type="PROSITE" id="PS50181">
    <property type="entry name" value="FBOX"/>
    <property type="match status" value="1"/>
</dbReference>
<dbReference type="SUPFAM" id="SSF81383">
    <property type="entry name" value="F-box domain"/>
    <property type="match status" value="1"/>
</dbReference>
<accession>A0A068SC69</accession>
<dbReference type="InterPro" id="IPR001810">
    <property type="entry name" value="F-box_dom"/>
</dbReference>
<dbReference type="EMBL" id="CBTN010000061">
    <property type="protein sequence ID" value="CDH58856.1"/>
    <property type="molecule type" value="Genomic_DNA"/>
</dbReference>
<dbReference type="Gene3D" id="3.80.10.10">
    <property type="entry name" value="Ribonuclease Inhibitor"/>
    <property type="match status" value="1"/>
</dbReference>
<feature type="domain" description="F-box" evidence="1">
    <location>
        <begin position="1"/>
        <end position="47"/>
    </location>
</feature>
<dbReference type="VEuPathDB" id="FungiDB:LCOR_09703.1"/>
<gene>
    <name evidence="2" type="ORF">LCOR_09703.1</name>
</gene>
<organism evidence="2 3">
    <name type="scientific">Lichtheimia corymbifera JMRC:FSU:9682</name>
    <dbReference type="NCBI Taxonomy" id="1263082"/>
    <lineage>
        <taxon>Eukaryota</taxon>
        <taxon>Fungi</taxon>
        <taxon>Fungi incertae sedis</taxon>
        <taxon>Mucoromycota</taxon>
        <taxon>Mucoromycotina</taxon>
        <taxon>Mucoromycetes</taxon>
        <taxon>Mucorales</taxon>
        <taxon>Lichtheimiaceae</taxon>
        <taxon>Lichtheimia</taxon>
    </lineage>
</organism>
<reference evidence="2" key="1">
    <citation type="submission" date="2013-08" db="EMBL/GenBank/DDBJ databases">
        <title>Gene expansion shapes genome architecture in the human pathogen Lichtheimia corymbifera: an evolutionary genomics analysis in the ancient terrestrial Mucorales (Mucoromycotina).</title>
        <authorList>
            <person name="Schwartze V.U."/>
            <person name="Winter S."/>
            <person name="Shelest E."/>
            <person name="Marcet-Houben M."/>
            <person name="Horn F."/>
            <person name="Wehner S."/>
            <person name="Hoffmann K."/>
            <person name="Riege K."/>
            <person name="Sammeth M."/>
            <person name="Nowrousian M."/>
            <person name="Valiante V."/>
            <person name="Linde J."/>
            <person name="Jacobsen I.D."/>
            <person name="Marz M."/>
            <person name="Brakhage A.A."/>
            <person name="Gabaldon T."/>
            <person name="Bocker S."/>
            <person name="Voigt K."/>
        </authorList>
    </citation>
    <scope>NUCLEOTIDE SEQUENCE [LARGE SCALE GENOMIC DNA]</scope>
    <source>
        <strain evidence="2">FSU 9682</strain>
    </source>
</reference>